<accession>A0ABP3SCG9</accession>
<gene>
    <name evidence="1" type="ORF">GCM10009547_38600</name>
</gene>
<keyword evidence="2" id="KW-1185">Reference proteome</keyword>
<organism evidence="1 2">
    <name type="scientific">Sporichthya brevicatena</name>
    <dbReference type="NCBI Taxonomy" id="171442"/>
    <lineage>
        <taxon>Bacteria</taxon>
        <taxon>Bacillati</taxon>
        <taxon>Actinomycetota</taxon>
        <taxon>Actinomycetes</taxon>
        <taxon>Sporichthyales</taxon>
        <taxon>Sporichthyaceae</taxon>
        <taxon>Sporichthya</taxon>
    </lineage>
</organism>
<protein>
    <submittedName>
        <fullName evidence="1">DUF559 domain-containing protein</fullName>
    </submittedName>
</protein>
<evidence type="ECO:0000313" key="1">
    <source>
        <dbReference type="EMBL" id="GAA0631029.1"/>
    </source>
</evidence>
<sequence>MDNFRGLGEIVAIYAPMRGISEGTGPFTLAHALAAGHTRADVRALTRSGQWIRLRRNVYVTATDRAVAATSPETLHAQDTRAVQLALSRRQVVGADTSAVRIFGLDLRRQPGDEVVLLTDDEGVASTHRDGYFLRVASLPSEQVTTCHGTPVTSPARTLLDVAANHGFEDGVVAAESAYRKKLITPEEFGAVVAAGAGRPGIHVARDVHEFACPLTESVLESVSRISFREAGIRMPLSQVYLIKDYPRIRVDFYWPSLRLVGEADGMAKYGMRGREPMEELRLQWEREQRLRDAGYDIVRWDWRIACSPRLLAARVLPAMARAEARLQGRTG</sequence>
<evidence type="ECO:0000313" key="2">
    <source>
        <dbReference type="Proteomes" id="UP001500957"/>
    </source>
</evidence>
<reference evidence="2" key="1">
    <citation type="journal article" date="2019" name="Int. J. Syst. Evol. Microbiol.">
        <title>The Global Catalogue of Microorganisms (GCM) 10K type strain sequencing project: providing services to taxonomists for standard genome sequencing and annotation.</title>
        <authorList>
            <consortium name="The Broad Institute Genomics Platform"/>
            <consortium name="The Broad Institute Genome Sequencing Center for Infectious Disease"/>
            <person name="Wu L."/>
            <person name="Ma J."/>
        </authorList>
    </citation>
    <scope>NUCLEOTIDE SEQUENCE [LARGE SCALE GENOMIC DNA]</scope>
    <source>
        <strain evidence="2">JCM 10671</strain>
    </source>
</reference>
<proteinExistence type="predicted"/>
<dbReference type="EMBL" id="BAAAHE010000040">
    <property type="protein sequence ID" value="GAA0631029.1"/>
    <property type="molecule type" value="Genomic_DNA"/>
</dbReference>
<name>A0ABP3SCG9_9ACTN</name>
<dbReference type="Proteomes" id="UP001500957">
    <property type="component" value="Unassembled WGS sequence"/>
</dbReference>
<comment type="caution">
    <text evidence="1">The sequence shown here is derived from an EMBL/GenBank/DDBJ whole genome shotgun (WGS) entry which is preliminary data.</text>
</comment>